<keyword evidence="7 10" id="KW-0472">Membrane</keyword>
<keyword evidence="5" id="KW-0067">ATP-binding</keyword>
<comment type="similarity">
    <text evidence="8">Belongs to the ABC transporter superfamily. ABCB family. Heavy Metal importer (TC 3.A.1.210) subfamily.</text>
</comment>
<dbReference type="GO" id="GO:0140359">
    <property type="term" value="F:ABC-type transporter activity"/>
    <property type="evidence" value="ECO:0007669"/>
    <property type="project" value="InterPro"/>
</dbReference>
<feature type="transmembrane region" description="Helical" evidence="10">
    <location>
        <begin position="247"/>
        <end position="266"/>
    </location>
</feature>
<evidence type="ECO:0000256" key="7">
    <source>
        <dbReference type="ARBA" id="ARBA00023136"/>
    </source>
</evidence>
<dbReference type="GO" id="GO:0016887">
    <property type="term" value="F:ATP hydrolysis activity"/>
    <property type="evidence" value="ECO:0007669"/>
    <property type="project" value="InterPro"/>
</dbReference>
<evidence type="ECO:0000259" key="12">
    <source>
        <dbReference type="PROSITE" id="PS50929"/>
    </source>
</evidence>
<keyword evidence="6 10" id="KW-1133">Transmembrane helix</keyword>
<evidence type="ECO:0000256" key="6">
    <source>
        <dbReference type="ARBA" id="ARBA00022989"/>
    </source>
</evidence>
<dbReference type="PANTHER" id="PTHR24221:SF503">
    <property type="entry name" value="MITOCHONDRIAL POTASSIUM CHANNEL ATP-BINDING SUBUNIT"/>
    <property type="match status" value="1"/>
</dbReference>
<evidence type="ECO:0000256" key="2">
    <source>
        <dbReference type="ARBA" id="ARBA00022448"/>
    </source>
</evidence>
<feature type="transmembrane region" description="Helical" evidence="10">
    <location>
        <begin position="84"/>
        <end position="102"/>
    </location>
</feature>
<name>A0A9P6GR98_9PLEO</name>
<dbReference type="PANTHER" id="PTHR24221">
    <property type="entry name" value="ATP-BINDING CASSETTE SUB-FAMILY B"/>
    <property type="match status" value="1"/>
</dbReference>
<feature type="compositionally biased region" description="Polar residues" evidence="9">
    <location>
        <begin position="953"/>
        <end position="988"/>
    </location>
</feature>
<organism evidence="13 14">
    <name type="scientific">Paraphaeosphaeria minitans</name>
    <dbReference type="NCBI Taxonomy" id="565426"/>
    <lineage>
        <taxon>Eukaryota</taxon>
        <taxon>Fungi</taxon>
        <taxon>Dikarya</taxon>
        <taxon>Ascomycota</taxon>
        <taxon>Pezizomycotina</taxon>
        <taxon>Dothideomycetes</taxon>
        <taxon>Pleosporomycetidae</taxon>
        <taxon>Pleosporales</taxon>
        <taxon>Massarineae</taxon>
        <taxon>Didymosphaeriaceae</taxon>
        <taxon>Paraphaeosphaeria</taxon>
    </lineage>
</organism>
<keyword evidence="3 10" id="KW-0812">Transmembrane</keyword>
<feature type="compositionally biased region" description="Low complexity" evidence="9">
    <location>
        <begin position="893"/>
        <end position="902"/>
    </location>
</feature>
<dbReference type="InterPro" id="IPR011527">
    <property type="entry name" value="ABC1_TM_dom"/>
</dbReference>
<evidence type="ECO:0000256" key="5">
    <source>
        <dbReference type="ARBA" id="ARBA00022840"/>
    </source>
</evidence>
<feature type="transmembrane region" description="Helical" evidence="10">
    <location>
        <begin position="142"/>
        <end position="164"/>
    </location>
</feature>
<dbReference type="FunFam" id="3.40.50.300:FF:000287">
    <property type="entry name" value="Multidrug ABC transporter ATP-binding protein"/>
    <property type="match status" value="1"/>
</dbReference>
<gene>
    <name evidence="13" type="ORF">PMIN01_02571</name>
</gene>
<dbReference type="Proteomes" id="UP000756921">
    <property type="component" value="Unassembled WGS sequence"/>
</dbReference>
<evidence type="ECO:0000256" key="1">
    <source>
        <dbReference type="ARBA" id="ARBA00004141"/>
    </source>
</evidence>
<dbReference type="InterPro" id="IPR003593">
    <property type="entry name" value="AAA+_ATPase"/>
</dbReference>
<dbReference type="SUPFAM" id="SSF90123">
    <property type="entry name" value="ABC transporter transmembrane region"/>
    <property type="match status" value="1"/>
</dbReference>
<dbReference type="SMART" id="SM00382">
    <property type="entry name" value="AAA"/>
    <property type="match status" value="1"/>
</dbReference>
<feature type="transmembrane region" description="Helical" evidence="10">
    <location>
        <begin position="286"/>
        <end position="304"/>
    </location>
</feature>
<feature type="compositionally biased region" description="Polar residues" evidence="9">
    <location>
        <begin position="910"/>
        <end position="925"/>
    </location>
</feature>
<dbReference type="Pfam" id="PF00664">
    <property type="entry name" value="ABC_membrane"/>
    <property type="match status" value="1"/>
</dbReference>
<evidence type="ECO:0000259" key="11">
    <source>
        <dbReference type="PROSITE" id="PS50893"/>
    </source>
</evidence>
<dbReference type="Pfam" id="PF00005">
    <property type="entry name" value="ABC_tran"/>
    <property type="match status" value="1"/>
</dbReference>
<feature type="compositionally biased region" description="Basic and acidic residues" evidence="9">
    <location>
        <begin position="183"/>
        <end position="201"/>
    </location>
</feature>
<feature type="region of interest" description="Disordered" evidence="9">
    <location>
        <begin position="852"/>
        <end position="928"/>
    </location>
</feature>
<feature type="domain" description="ABC transmembrane type-1" evidence="12">
    <location>
        <begin position="250"/>
        <end position="534"/>
    </location>
</feature>
<sequence>MASASGYVRILRYCAPFLIAICGAFWAAMVVFFVPPSRRATLSASQRALSKHFAAAICSLHLLDGLLQSRLATLEADAVARPDCVAYTTLSFLLWLVIYIVQVDAKRLYWMSNLATWTLALLLDTVVTLSTFSSNPSNVFEFVQLCIGLLRIASLVFLCVANIASSEPQARDPESEPLLQATHESRSSRSDGDLQDVKQDADGADGTMPPSAQQEHIEKVGGWWAYVCEIKFLLPYVLPFKDRRRQIYALVMIVLMVTGRVAQLFGPRLLGNIVQAISNNHNDSTLSHQILIYIFAVKVPYDVLIEPARKWLSVRLFYGSYIDLLMSLASHIAGLSYAFHENKQTGEIIAAIGQGQVVNQFVDDFVESTLPLVLDIVIAFAYVTYLFDVYVALILTGTYVFYGIVTYKATVLCAAARRKYRETSRVEWDVLHEAIANWMSTFYLNRREHQQNRLKGLSLQVLAEQAYNYDLTGIMRTCQTLVVTFGYLAVLLRTAHLTTHTKDAVGNFVALLFYWSFFINPLFKLAHFYHSLVQLLVDVERLRQLMQTEPTVFDNDGAQDLIYHEGKVEYRDVSFAYDGKNSVINNLTLTIEPGSTVAFVGQSGSGKTTTCDKLLFRAYDVTGGSICIDNQDIRGVTQKSLRETVGIVRQEPVFNNDTVLENVRYARLDATDAEVVAACKDAAIHKQIMRFPMAYNTVVGERGVKLSGGERQRLAIAQLFLRNSSIIVLDEATSSVDNIAESEIQESFRRICQGRTTIVIAHRLSTVQHADQIFVMDKGTIIERGTHEELLNKRGKYLQLWSKTQTVKKFDCADDSDYPADIMQVDGAGSSKYDDKDQTGMRRRMRSLKKKFKRNGRAKEDDCMDASDDEHNNTAPICVISPRTTEASPPPTFSRRSSLSLRRPSRTRKASITSTLASPNRSQLRISAPMSPIRVQAEEIYALHDPVGLQPLQGPTSPASRLPSHSSTPSRIPISNSPLTTPVRTRQCTARELLLQSPQSPGRNAALRSHPILRAEEEGDGSETTYHTAGMSPESLERHGDDPGS</sequence>
<dbReference type="OrthoDB" id="6500128at2759"/>
<keyword evidence="14" id="KW-1185">Reference proteome</keyword>
<dbReference type="InterPro" id="IPR039421">
    <property type="entry name" value="Type_1_exporter"/>
</dbReference>
<dbReference type="InterPro" id="IPR036640">
    <property type="entry name" value="ABC1_TM_sf"/>
</dbReference>
<evidence type="ECO:0000256" key="3">
    <source>
        <dbReference type="ARBA" id="ARBA00022692"/>
    </source>
</evidence>
<evidence type="ECO:0000256" key="9">
    <source>
        <dbReference type="SAM" id="MobiDB-lite"/>
    </source>
</evidence>
<evidence type="ECO:0000256" key="8">
    <source>
        <dbReference type="ARBA" id="ARBA00024363"/>
    </source>
</evidence>
<comment type="subcellular location">
    <subcellularLocation>
        <location evidence="1">Membrane</location>
        <topology evidence="1">Multi-pass membrane protein</topology>
    </subcellularLocation>
</comment>
<reference evidence="13" key="1">
    <citation type="journal article" date="2020" name="Mol. Plant Microbe Interact.">
        <title>Genome Sequence of the Biocontrol Agent Coniothyrium minitans strain Conio (IMI 134523).</title>
        <authorList>
            <person name="Patel D."/>
            <person name="Shittu T.A."/>
            <person name="Baroncelli R."/>
            <person name="Muthumeenakshi S."/>
            <person name="Osborne T.H."/>
            <person name="Janganan T.K."/>
            <person name="Sreenivasaprasad S."/>
        </authorList>
    </citation>
    <scope>NUCLEOTIDE SEQUENCE</scope>
    <source>
        <strain evidence="13">Conio</strain>
    </source>
</reference>
<dbReference type="Gene3D" id="3.40.50.300">
    <property type="entry name" value="P-loop containing nucleotide triphosphate hydrolases"/>
    <property type="match status" value="1"/>
</dbReference>
<dbReference type="EMBL" id="WJXW01000002">
    <property type="protein sequence ID" value="KAF9739936.1"/>
    <property type="molecule type" value="Genomic_DNA"/>
</dbReference>
<dbReference type="Gene3D" id="1.20.1560.10">
    <property type="entry name" value="ABC transporter type 1, transmembrane domain"/>
    <property type="match status" value="1"/>
</dbReference>
<proteinExistence type="inferred from homology"/>
<evidence type="ECO:0000256" key="10">
    <source>
        <dbReference type="SAM" id="Phobius"/>
    </source>
</evidence>
<feature type="region of interest" description="Disordered" evidence="9">
    <location>
        <begin position="169"/>
        <end position="211"/>
    </location>
</feature>
<feature type="transmembrane region" description="Helical" evidence="10">
    <location>
        <begin position="12"/>
        <end position="33"/>
    </location>
</feature>
<feature type="region of interest" description="Disordered" evidence="9">
    <location>
        <begin position="947"/>
        <end position="1045"/>
    </location>
</feature>
<dbReference type="InterPro" id="IPR027417">
    <property type="entry name" value="P-loop_NTPase"/>
</dbReference>
<dbReference type="PROSITE" id="PS50929">
    <property type="entry name" value="ABC_TM1F"/>
    <property type="match status" value="1"/>
</dbReference>
<feature type="domain" description="ABC transporter" evidence="11">
    <location>
        <begin position="568"/>
        <end position="803"/>
    </location>
</feature>
<feature type="transmembrane region" description="Helical" evidence="10">
    <location>
        <begin position="376"/>
        <end position="405"/>
    </location>
</feature>
<dbReference type="InterPro" id="IPR017871">
    <property type="entry name" value="ABC_transporter-like_CS"/>
</dbReference>
<dbReference type="InterPro" id="IPR003439">
    <property type="entry name" value="ABC_transporter-like_ATP-bd"/>
</dbReference>
<accession>A0A9P6GR98</accession>
<evidence type="ECO:0000313" key="14">
    <source>
        <dbReference type="Proteomes" id="UP000756921"/>
    </source>
</evidence>
<evidence type="ECO:0000313" key="13">
    <source>
        <dbReference type="EMBL" id="KAF9739936.1"/>
    </source>
</evidence>
<dbReference type="PROSITE" id="PS00211">
    <property type="entry name" value="ABC_TRANSPORTER_1"/>
    <property type="match status" value="1"/>
</dbReference>
<feature type="transmembrane region" description="Helical" evidence="10">
    <location>
        <begin position="108"/>
        <end position="130"/>
    </location>
</feature>
<dbReference type="AlphaFoldDB" id="A0A9P6GR98"/>
<dbReference type="GO" id="GO:0005524">
    <property type="term" value="F:ATP binding"/>
    <property type="evidence" value="ECO:0007669"/>
    <property type="project" value="UniProtKB-KW"/>
</dbReference>
<protein>
    <submittedName>
        <fullName evidence="13">Heavy metal tolerance protein</fullName>
    </submittedName>
</protein>
<dbReference type="GO" id="GO:0016020">
    <property type="term" value="C:membrane"/>
    <property type="evidence" value="ECO:0007669"/>
    <property type="project" value="UniProtKB-SubCell"/>
</dbReference>
<keyword evidence="2" id="KW-0813">Transport</keyword>
<feature type="transmembrane region" description="Helical" evidence="10">
    <location>
        <begin position="504"/>
        <end position="523"/>
    </location>
</feature>
<dbReference type="SUPFAM" id="SSF52540">
    <property type="entry name" value="P-loop containing nucleoside triphosphate hydrolases"/>
    <property type="match status" value="1"/>
</dbReference>
<evidence type="ECO:0000256" key="4">
    <source>
        <dbReference type="ARBA" id="ARBA00022741"/>
    </source>
</evidence>
<feature type="compositionally biased region" description="Basic and acidic residues" evidence="9">
    <location>
        <begin position="1035"/>
        <end position="1045"/>
    </location>
</feature>
<dbReference type="PROSITE" id="PS50893">
    <property type="entry name" value="ABC_TRANSPORTER_2"/>
    <property type="match status" value="1"/>
</dbReference>
<comment type="caution">
    <text evidence="13">The sequence shown here is derived from an EMBL/GenBank/DDBJ whole genome shotgun (WGS) entry which is preliminary data.</text>
</comment>
<feature type="transmembrane region" description="Helical" evidence="10">
    <location>
        <begin position="316"/>
        <end position="339"/>
    </location>
</feature>
<keyword evidence="4" id="KW-0547">Nucleotide-binding</keyword>